<evidence type="ECO:0000259" key="1">
    <source>
        <dbReference type="Pfam" id="PF00027"/>
    </source>
</evidence>
<dbReference type="InterPro" id="IPR014710">
    <property type="entry name" value="RmlC-like_jellyroll"/>
</dbReference>
<reference evidence="2 3" key="1">
    <citation type="journal article" date="2017" name="Curr. Microbiol.">
        <title>Mucilaginibacter ginsenosidivorans sp. nov., Isolated from Soil of Ginseng Field.</title>
        <authorList>
            <person name="Kim M.M."/>
            <person name="Siddiqi M.Z."/>
            <person name="Im W.T."/>
        </authorList>
    </citation>
    <scope>NUCLEOTIDE SEQUENCE [LARGE SCALE GENOMIC DNA]</scope>
    <source>
        <strain evidence="2 3">Gsoil 3017</strain>
    </source>
</reference>
<dbReference type="Gene3D" id="2.60.120.10">
    <property type="entry name" value="Jelly Rolls"/>
    <property type="match status" value="1"/>
</dbReference>
<dbReference type="OrthoDB" id="1092431at2"/>
<dbReference type="EMBL" id="CP042436">
    <property type="protein sequence ID" value="QEC63645.1"/>
    <property type="molecule type" value="Genomic_DNA"/>
</dbReference>
<sequence length="193" mass="22733">MTDNLITHINKFVQLTEAEVGIVTAAVKPIAVKKKQFLLRPDEICRANYFVSKGCMRLYFINRNGQEQITMFGIENWWITDYSSLETGKPSNYYLQAIEDSEVISIDKKTMDGLFQQVPGLERYFRLILQKAFTATMRRFEYFRDQTDEERYRHFASLFPGFIQRIPQYMLASYLGFTPQFLSKIRAKKSESR</sequence>
<feature type="domain" description="Cyclic nucleotide-binding" evidence="1">
    <location>
        <begin position="31"/>
        <end position="117"/>
    </location>
</feature>
<name>A0A5B8UY69_9SPHI</name>
<proteinExistence type="predicted"/>
<accession>A0A5B8UY69</accession>
<dbReference type="InterPro" id="IPR000595">
    <property type="entry name" value="cNMP-bd_dom"/>
</dbReference>
<evidence type="ECO:0000313" key="2">
    <source>
        <dbReference type="EMBL" id="QEC63645.1"/>
    </source>
</evidence>
<dbReference type="AlphaFoldDB" id="A0A5B8UY69"/>
<dbReference type="Pfam" id="PF00027">
    <property type="entry name" value="cNMP_binding"/>
    <property type="match status" value="1"/>
</dbReference>
<dbReference type="SUPFAM" id="SSF51206">
    <property type="entry name" value="cAMP-binding domain-like"/>
    <property type="match status" value="1"/>
</dbReference>
<dbReference type="Proteomes" id="UP000321479">
    <property type="component" value="Chromosome"/>
</dbReference>
<evidence type="ECO:0000313" key="3">
    <source>
        <dbReference type="Proteomes" id="UP000321479"/>
    </source>
</evidence>
<dbReference type="CDD" id="cd00038">
    <property type="entry name" value="CAP_ED"/>
    <property type="match status" value="1"/>
</dbReference>
<gene>
    <name evidence="2" type="ORF">FRZ54_14015</name>
</gene>
<dbReference type="KEGG" id="mgin:FRZ54_14015"/>
<dbReference type="RefSeq" id="WP_147032220.1">
    <property type="nucleotide sequence ID" value="NZ_CP042436.1"/>
</dbReference>
<organism evidence="2 3">
    <name type="scientific">Mucilaginibacter ginsenosidivorans</name>
    <dbReference type="NCBI Taxonomy" id="398053"/>
    <lineage>
        <taxon>Bacteria</taxon>
        <taxon>Pseudomonadati</taxon>
        <taxon>Bacteroidota</taxon>
        <taxon>Sphingobacteriia</taxon>
        <taxon>Sphingobacteriales</taxon>
        <taxon>Sphingobacteriaceae</taxon>
        <taxon>Mucilaginibacter</taxon>
    </lineage>
</organism>
<dbReference type="InterPro" id="IPR018490">
    <property type="entry name" value="cNMP-bd_dom_sf"/>
</dbReference>
<protein>
    <submittedName>
        <fullName evidence="2">Crp/Fnr family transcriptional regulator</fullName>
    </submittedName>
</protein>
<keyword evidence="3" id="KW-1185">Reference proteome</keyword>